<dbReference type="PANTHER" id="PTHR24006:SF915">
    <property type="entry name" value="UBIQUITIN CARBOXYL-TERMINAL HYDROLASE-RELATED"/>
    <property type="match status" value="1"/>
</dbReference>
<dbReference type="PROSITE" id="PS00972">
    <property type="entry name" value="USP_1"/>
    <property type="match status" value="2"/>
</dbReference>
<dbReference type="SUPFAM" id="SSF54001">
    <property type="entry name" value="Cysteine proteinases"/>
    <property type="match status" value="2"/>
</dbReference>
<feature type="region of interest" description="Disordered" evidence="2">
    <location>
        <begin position="287"/>
        <end position="308"/>
    </location>
</feature>
<dbReference type="GO" id="GO:0006508">
    <property type="term" value="P:proteolysis"/>
    <property type="evidence" value="ECO:0007669"/>
    <property type="project" value="UniProtKB-KW"/>
</dbReference>
<dbReference type="AlphaFoldDB" id="A0AAN8KL59"/>
<dbReference type="Gene3D" id="3.90.70.10">
    <property type="entry name" value="Cysteine proteinases"/>
    <property type="match status" value="2"/>
</dbReference>
<dbReference type="Proteomes" id="UP001356427">
    <property type="component" value="Unassembled WGS sequence"/>
</dbReference>
<keyword evidence="1" id="KW-0833">Ubl conjugation pathway</keyword>
<dbReference type="GO" id="GO:0000082">
    <property type="term" value="P:G1/S transition of mitotic cell cycle"/>
    <property type="evidence" value="ECO:0007669"/>
    <property type="project" value="TreeGrafter"/>
</dbReference>
<name>A0AAN8KL59_9TELE</name>
<protein>
    <recommendedName>
        <fullName evidence="1">Ubiquitin carboxyl-terminal hydrolase</fullName>
        <ecNumber evidence="1">3.4.19.12</ecNumber>
    </recommendedName>
</protein>
<sequence>MSPPPLSPHPLTNSPPSIGVNMEHLGLPNIGNTCFLNATLQCLLVLPYFSKEILRQEQLWSSSPFSNLLRSLSDVHRSGLPDSGANQASKAVLMWKVKYSLSGQDLKYLGDSQQDAHELLVNMLCQLKEEGMTLKMLGVSYTCPVSQLEFQLVSVRTCTSCGRESSTREDYNHLSLDFSPERTLLSSLALTFKGEKVEFTCEGCKGLQASKVEQFHILPLVLVLHLKRFGGPGGLEKLEAPLLFPPELRLSDLCGDMVPPLHSASPQALTNQAPSILVSIPQTKTSQVSSPQTLTSQVSSPPGQAKDSALCCSDSNDQEPGKVLQTASVKQQPVKSVNGYYQLTGVISHLGGLASSRHYISDILNASGNWFCCNDSQVSMSNEATVLRTRARSAYLLFYMFRPLSLQDYSSPRPQRPISAARSRTLPRASSATRGSEETQGARGERGDGVNMEHLGLPNIGNTCFLNATLQCLLVLPYFSKEILRQEQLWSSSPFSNLLRSLSDVHRSGLPDSGANQASKAVLMWKVKYSLSGQDLKYLGDSQQDAHELLVNMLCQLKEEGMTVKMVGVSYTCPVSQLEFQLVSVRTCTSCGRESSTREDYNHLSLDFSPERILLSSLALTFKGEKVEFTCECCKGLQASKVEQFHTLPLVLVLHLKRFGGPGGLEKLEAPLLFPPELRLSDLCGDMVPPLHSASPQALTNQAPSIQVSIPQTKTSQVSSPQTLTSQVSSPPGQAKDSALCSSDSNDQEPGKVLQTASVKQQPVKSVNGYYQLTGVISHLGGLASSGHYVSDILNASGNWFCCNDSQVSMSNEATVLRTRARSAYLLFYIFRTGEQQAPAHRA</sequence>
<dbReference type="PROSITE" id="PS00973">
    <property type="entry name" value="USP_2"/>
    <property type="match status" value="1"/>
</dbReference>
<dbReference type="GO" id="GO:0005634">
    <property type="term" value="C:nucleus"/>
    <property type="evidence" value="ECO:0007669"/>
    <property type="project" value="TreeGrafter"/>
</dbReference>
<dbReference type="InterPro" id="IPR028889">
    <property type="entry name" value="USP"/>
</dbReference>
<accession>A0AAN8KL59</accession>
<dbReference type="GO" id="GO:0016579">
    <property type="term" value="P:protein deubiquitination"/>
    <property type="evidence" value="ECO:0007669"/>
    <property type="project" value="InterPro"/>
</dbReference>
<dbReference type="InterPro" id="IPR050164">
    <property type="entry name" value="Peptidase_C19"/>
</dbReference>
<evidence type="ECO:0000256" key="1">
    <source>
        <dbReference type="RuleBase" id="RU366025"/>
    </source>
</evidence>
<keyword evidence="1" id="KW-0378">Hydrolase</keyword>
<feature type="region of interest" description="Disordered" evidence="2">
    <location>
        <begin position="409"/>
        <end position="449"/>
    </location>
</feature>
<feature type="region of interest" description="Disordered" evidence="2">
    <location>
        <begin position="710"/>
        <end position="759"/>
    </location>
</feature>
<organism evidence="4 5">
    <name type="scientific">Coregonus suidteri</name>
    <dbReference type="NCBI Taxonomy" id="861788"/>
    <lineage>
        <taxon>Eukaryota</taxon>
        <taxon>Metazoa</taxon>
        <taxon>Chordata</taxon>
        <taxon>Craniata</taxon>
        <taxon>Vertebrata</taxon>
        <taxon>Euteleostomi</taxon>
        <taxon>Actinopterygii</taxon>
        <taxon>Neopterygii</taxon>
        <taxon>Teleostei</taxon>
        <taxon>Protacanthopterygii</taxon>
        <taxon>Salmoniformes</taxon>
        <taxon>Salmonidae</taxon>
        <taxon>Coregoninae</taxon>
        <taxon>Coregonus</taxon>
    </lineage>
</organism>
<dbReference type="CDD" id="cd02257">
    <property type="entry name" value="Peptidase_C19"/>
    <property type="match status" value="2"/>
</dbReference>
<dbReference type="EC" id="3.4.19.12" evidence="1"/>
<dbReference type="PANTHER" id="PTHR24006">
    <property type="entry name" value="UBIQUITIN CARBOXYL-TERMINAL HYDROLASE"/>
    <property type="match status" value="1"/>
</dbReference>
<proteinExistence type="inferred from homology"/>
<evidence type="ECO:0000313" key="5">
    <source>
        <dbReference type="Proteomes" id="UP001356427"/>
    </source>
</evidence>
<dbReference type="InterPro" id="IPR001394">
    <property type="entry name" value="Peptidase_C19_UCH"/>
</dbReference>
<gene>
    <name evidence="4" type="ORF">J4Q44_G00385580</name>
</gene>
<feature type="compositionally biased region" description="Polar residues" evidence="2">
    <location>
        <begin position="710"/>
        <end position="732"/>
    </location>
</feature>
<dbReference type="GO" id="GO:0004843">
    <property type="term" value="F:cysteine-type deubiquitinase activity"/>
    <property type="evidence" value="ECO:0007669"/>
    <property type="project" value="UniProtKB-UniRule"/>
</dbReference>
<dbReference type="EMBL" id="JAGTTL010000093">
    <property type="protein sequence ID" value="KAK6291045.1"/>
    <property type="molecule type" value="Genomic_DNA"/>
</dbReference>
<keyword evidence="1" id="KW-0645">Protease</keyword>
<dbReference type="PROSITE" id="PS50235">
    <property type="entry name" value="USP_3"/>
    <property type="match status" value="2"/>
</dbReference>
<feature type="compositionally biased region" description="Polar residues" evidence="2">
    <location>
        <begin position="287"/>
        <end position="302"/>
    </location>
</feature>
<feature type="domain" description="USP" evidence="3">
    <location>
        <begin position="455"/>
        <end position="832"/>
    </location>
</feature>
<evidence type="ECO:0000313" key="4">
    <source>
        <dbReference type="EMBL" id="KAK6291045.1"/>
    </source>
</evidence>
<keyword evidence="5" id="KW-1185">Reference proteome</keyword>
<evidence type="ECO:0000259" key="3">
    <source>
        <dbReference type="PROSITE" id="PS50235"/>
    </source>
</evidence>
<comment type="caution">
    <text evidence="4">The sequence shown here is derived from an EMBL/GenBank/DDBJ whole genome shotgun (WGS) entry which is preliminary data.</text>
</comment>
<evidence type="ECO:0000256" key="2">
    <source>
        <dbReference type="SAM" id="MobiDB-lite"/>
    </source>
</evidence>
<dbReference type="InterPro" id="IPR018200">
    <property type="entry name" value="USP_CS"/>
</dbReference>
<dbReference type="GO" id="GO:0005829">
    <property type="term" value="C:cytosol"/>
    <property type="evidence" value="ECO:0007669"/>
    <property type="project" value="TreeGrafter"/>
</dbReference>
<comment type="similarity">
    <text evidence="1">Belongs to the peptidase C19 family.</text>
</comment>
<dbReference type="Pfam" id="PF00443">
    <property type="entry name" value="UCH"/>
    <property type="match status" value="2"/>
</dbReference>
<keyword evidence="1" id="KW-0788">Thiol protease</keyword>
<dbReference type="InterPro" id="IPR038765">
    <property type="entry name" value="Papain-like_cys_pep_sf"/>
</dbReference>
<feature type="domain" description="USP" evidence="3">
    <location>
        <begin position="25"/>
        <end position="402"/>
    </location>
</feature>
<reference evidence="4 5" key="1">
    <citation type="submission" date="2021-04" db="EMBL/GenBank/DDBJ databases">
        <authorList>
            <person name="De Guttry C."/>
            <person name="Zahm M."/>
            <person name="Klopp C."/>
            <person name="Cabau C."/>
            <person name="Louis A."/>
            <person name="Berthelot C."/>
            <person name="Parey E."/>
            <person name="Roest Crollius H."/>
            <person name="Montfort J."/>
            <person name="Robinson-Rechavi M."/>
            <person name="Bucao C."/>
            <person name="Bouchez O."/>
            <person name="Gislard M."/>
            <person name="Lluch J."/>
            <person name="Milhes M."/>
            <person name="Lampietro C."/>
            <person name="Lopez Roques C."/>
            <person name="Donnadieu C."/>
            <person name="Braasch I."/>
            <person name="Desvignes T."/>
            <person name="Postlethwait J."/>
            <person name="Bobe J."/>
            <person name="Wedekind C."/>
            <person name="Guiguen Y."/>
        </authorList>
    </citation>
    <scope>NUCLEOTIDE SEQUENCE [LARGE SCALE GENOMIC DNA]</scope>
    <source>
        <strain evidence="4">Cs_M1</strain>
        <tissue evidence="4">Blood</tissue>
    </source>
</reference>
<comment type="catalytic activity">
    <reaction evidence="1">
        <text>Thiol-dependent hydrolysis of ester, thioester, amide, peptide and isopeptide bonds formed by the C-terminal Gly of ubiquitin (a 76-residue protein attached to proteins as an intracellular targeting signal).</text>
        <dbReference type="EC" id="3.4.19.12"/>
    </reaction>
</comment>